<keyword evidence="1" id="KW-0456">Lyase</keyword>
<dbReference type="PIRSF" id="PIRSF001365">
    <property type="entry name" value="DHDPS"/>
    <property type="match status" value="1"/>
</dbReference>
<dbReference type="Gene3D" id="3.20.20.70">
    <property type="entry name" value="Aldolase class I"/>
    <property type="match status" value="1"/>
</dbReference>
<dbReference type="Proteomes" id="UP000509241">
    <property type="component" value="Chromosome"/>
</dbReference>
<dbReference type="AlphaFoldDB" id="A0A7D5GP39"/>
<dbReference type="GO" id="GO:0008840">
    <property type="term" value="F:4-hydroxy-tetrahydrodipicolinate synthase activity"/>
    <property type="evidence" value="ECO:0007669"/>
    <property type="project" value="TreeGrafter"/>
</dbReference>
<dbReference type="SMART" id="SM01130">
    <property type="entry name" value="DHDPS"/>
    <property type="match status" value="1"/>
</dbReference>
<dbReference type="GO" id="GO:0008675">
    <property type="term" value="F:2-dehydro-3-deoxy-phosphogluconate aldolase activity"/>
    <property type="evidence" value="ECO:0007669"/>
    <property type="project" value="UniProtKB-ARBA"/>
</dbReference>
<dbReference type="OrthoDB" id="196389at2157"/>
<protein>
    <submittedName>
        <fullName evidence="2">Dihydrodipicolinate synthase family protein</fullName>
    </submittedName>
</protein>
<evidence type="ECO:0000313" key="3">
    <source>
        <dbReference type="Proteomes" id="UP000509241"/>
    </source>
</evidence>
<sequence length="311" mass="34376">MKEAYADVKNTIKNGVIPATVTPLTPDYGLAEDDLYDHIDHLSSVDGIVAVIANAHSGESKMTPMDVKEDVIRVHREAAGDDALVFSGISGESTTQAIKQAKRAEEAGADALMPVPIDVYSHGDPNIILDHYKGIAEAVDVPLIAFQFGNYGDIALPIAAYVELCKLDEVVALKDATFDPVRYEQTVRAVEPVRDQFTLMTGDDTFLYHSYLLGAETALISYANLIPEMHVEKLRAVHDGDLERAQELRSEMLDLTNFLYGDPPGRYRVRLKEALHLMGTFDHATVRPPQQGMDPERRDELRTILQDLGCL</sequence>
<evidence type="ECO:0000313" key="2">
    <source>
        <dbReference type="EMBL" id="QLG49993.1"/>
    </source>
</evidence>
<name>A0A7D5GP39_9EURY</name>
<gene>
    <name evidence="2" type="ORF">HYG82_14580</name>
</gene>
<keyword evidence="3" id="KW-1185">Reference proteome</keyword>
<dbReference type="RefSeq" id="WP_179262071.1">
    <property type="nucleotide sequence ID" value="NZ_CP058601.1"/>
</dbReference>
<dbReference type="SUPFAM" id="SSF51569">
    <property type="entry name" value="Aldolase"/>
    <property type="match status" value="1"/>
</dbReference>
<accession>A0A7D5GP39</accession>
<dbReference type="Pfam" id="PF00701">
    <property type="entry name" value="DHDPS"/>
    <property type="match status" value="1"/>
</dbReference>
<dbReference type="PANTHER" id="PTHR12128">
    <property type="entry name" value="DIHYDRODIPICOLINATE SYNTHASE"/>
    <property type="match status" value="1"/>
</dbReference>
<evidence type="ECO:0000256" key="1">
    <source>
        <dbReference type="ARBA" id="ARBA00023239"/>
    </source>
</evidence>
<proteinExistence type="predicted"/>
<dbReference type="CDD" id="cd00408">
    <property type="entry name" value="DHDPS-like"/>
    <property type="match status" value="1"/>
</dbReference>
<dbReference type="InterPro" id="IPR002220">
    <property type="entry name" value="DapA-like"/>
</dbReference>
<reference evidence="2 3" key="1">
    <citation type="submission" date="2020-07" db="EMBL/GenBank/DDBJ databases">
        <authorList>
            <person name="Cui H."/>
        </authorList>
    </citation>
    <scope>NUCLEOTIDE SEQUENCE [LARGE SCALE GENOMIC DNA]</scope>
    <source>
        <strain evidence="2 3">YPL8</strain>
    </source>
</reference>
<organism evidence="2 3">
    <name type="scientific">Natrinema halophilum</name>
    <dbReference type="NCBI Taxonomy" id="1699371"/>
    <lineage>
        <taxon>Archaea</taxon>
        <taxon>Methanobacteriati</taxon>
        <taxon>Methanobacteriota</taxon>
        <taxon>Stenosarchaea group</taxon>
        <taxon>Halobacteria</taxon>
        <taxon>Halobacteriales</taxon>
        <taxon>Natrialbaceae</taxon>
        <taxon>Natrinema</taxon>
    </lineage>
</organism>
<dbReference type="PANTHER" id="PTHR12128:SF66">
    <property type="entry name" value="4-HYDROXY-2-OXOGLUTARATE ALDOLASE, MITOCHONDRIAL"/>
    <property type="match status" value="1"/>
</dbReference>
<dbReference type="KEGG" id="haly:HYG82_14580"/>
<dbReference type="EMBL" id="CP058601">
    <property type="protein sequence ID" value="QLG49993.1"/>
    <property type="molecule type" value="Genomic_DNA"/>
</dbReference>
<dbReference type="InterPro" id="IPR013785">
    <property type="entry name" value="Aldolase_TIM"/>
</dbReference>
<dbReference type="GeneID" id="56034541"/>